<dbReference type="Pfam" id="PF00560">
    <property type="entry name" value="LRR_1"/>
    <property type="match status" value="1"/>
</dbReference>
<evidence type="ECO:0000256" key="3">
    <source>
        <dbReference type="SAM" id="SignalP"/>
    </source>
</evidence>
<dbReference type="VEuPathDB" id="VectorBase:AMAM019086"/>
<organism evidence="4 5">
    <name type="scientific">Anopheles maculatus</name>
    <dbReference type="NCBI Taxonomy" id="74869"/>
    <lineage>
        <taxon>Eukaryota</taxon>
        <taxon>Metazoa</taxon>
        <taxon>Ecdysozoa</taxon>
        <taxon>Arthropoda</taxon>
        <taxon>Hexapoda</taxon>
        <taxon>Insecta</taxon>
        <taxon>Pterygota</taxon>
        <taxon>Neoptera</taxon>
        <taxon>Endopterygota</taxon>
        <taxon>Diptera</taxon>
        <taxon>Nematocera</taxon>
        <taxon>Culicoidea</taxon>
        <taxon>Culicidae</taxon>
        <taxon>Anophelinae</taxon>
        <taxon>Anopheles</taxon>
        <taxon>Anopheles maculatus group</taxon>
    </lineage>
</organism>
<dbReference type="InterPro" id="IPR001611">
    <property type="entry name" value="Leu-rich_rpt"/>
</dbReference>
<dbReference type="PROSITE" id="PS51450">
    <property type="entry name" value="LRR"/>
    <property type="match status" value="1"/>
</dbReference>
<evidence type="ECO:0000313" key="4">
    <source>
        <dbReference type="EnsemblMetazoa" id="AMAM019086-PA"/>
    </source>
</evidence>
<dbReference type="Gene3D" id="3.80.10.10">
    <property type="entry name" value="Ribonuclease Inhibitor"/>
    <property type="match status" value="1"/>
</dbReference>
<reference evidence="5" key="1">
    <citation type="submission" date="2013-09" db="EMBL/GenBank/DDBJ databases">
        <title>The Genome Sequence of Anopheles maculatus species B.</title>
        <authorList>
            <consortium name="The Broad Institute Genomics Platform"/>
            <person name="Neafsey D.E."/>
            <person name="Besansky N."/>
            <person name="Howell P."/>
            <person name="Walton C."/>
            <person name="Young S.K."/>
            <person name="Zeng Q."/>
            <person name="Gargeya S."/>
            <person name="Fitzgerald M."/>
            <person name="Haas B."/>
            <person name="Abouelleil A."/>
            <person name="Allen A.W."/>
            <person name="Alvarado L."/>
            <person name="Arachchi H.M."/>
            <person name="Berlin A.M."/>
            <person name="Chapman S.B."/>
            <person name="Gainer-Dewar J."/>
            <person name="Goldberg J."/>
            <person name="Griggs A."/>
            <person name="Gujja S."/>
            <person name="Hansen M."/>
            <person name="Howarth C."/>
            <person name="Imamovic A."/>
            <person name="Ireland A."/>
            <person name="Larimer J."/>
            <person name="McCowan C."/>
            <person name="Murphy C."/>
            <person name="Pearson M."/>
            <person name="Poon T.W."/>
            <person name="Priest M."/>
            <person name="Roberts A."/>
            <person name="Saif S."/>
            <person name="Shea T."/>
            <person name="Sisk P."/>
            <person name="Sykes S."/>
            <person name="Wortman J."/>
            <person name="Nusbaum C."/>
            <person name="Birren B."/>
        </authorList>
    </citation>
    <scope>NUCLEOTIDE SEQUENCE [LARGE SCALE GENOMIC DNA]</scope>
    <source>
        <strain evidence="5">maculatus3</strain>
    </source>
</reference>
<keyword evidence="5" id="KW-1185">Reference proteome</keyword>
<reference evidence="4" key="2">
    <citation type="submission" date="2020-05" db="UniProtKB">
        <authorList>
            <consortium name="EnsemblMetazoa"/>
        </authorList>
    </citation>
    <scope>IDENTIFICATION</scope>
    <source>
        <strain evidence="4">maculatus3</strain>
    </source>
</reference>
<proteinExistence type="predicted"/>
<dbReference type="EnsemblMetazoa" id="AMAM019086-RA">
    <property type="protein sequence ID" value="AMAM019086-PA"/>
    <property type="gene ID" value="AMAM019086"/>
</dbReference>
<evidence type="ECO:0008006" key="6">
    <source>
        <dbReference type="Google" id="ProtNLM"/>
    </source>
</evidence>
<dbReference type="Proteomes" id="UP000075901">
    <property type="component" value="Unassembled WGS sequence"/>
</dbReference>
<dbReference type="AlphaFoldDB" id="A0A182T3U0"/>
<feature type="chain" id="PRO_5008136410" description="Leucine rich immune protein (Coil-less)" evidence="3">
    <location>
        <begin position="17"/>
        <end position="285"/>
    </location>
</feature>
<sequence>MLNLALLATLQHLETAQFVGNNITNIYPPQAAIVANIVTLNLSYNKLHRIDMSVLRSMELMKVLNLEHNQLSTIGYRPGEVVTLPSLIVLRLSSNKLERVSFAQLNATSLEYLSLSSNMLNSLPDRLDNFPNLELLSLGNNQLESFDFTILQSLSNLQSLELYNNSLQSVDVPKEITLPSLQHLTLANNKLESVTLERLIAPHLSFIDLSNNFLMAIPDVFEKDVTPLVSVNVVDNPLTCATYEKHRKPIRFGVIIPKWIIQNLEICSTGTYFTLTDTRRVCCMA</sequence>
<evidence type="ECO:0000256" key="2">
    <source>
        <dbReference type="ARBA" id="ARBA00022737"/>
    </source>
</evidence>
<accession>A0A182T3U0</accession>
<name>A0A182T3U0_9DIPT</name>
<keyword evidence="1" id="KW-0433">Leucine-rich repeat</keyword>
<dbReference type="Pfam" id="PF13855">
    <property type="entry name" value="LRR_8"/>
    <property type="match status" value="2"/>
</dbReference>
<keyword evidence="2" id="KW-0677">Repeat</keyword>
<evidence type="ECO:0000256" key="1">
    <source>
        <dbReference type="ARBA" id="ARBA00022614"/>
    </source>
</evidence>
<keyword evidence="3" id="KW-0732">Signal</keyword>
<protein>
    <recommendedName>
        <fullName evidence="6">Leucine rich immune protein (Coil-less)</fullName>
    </recommendedName>
</protein>
<feature type="signal peptide" evidence="3">
    <location>
        <begin position="1"/>
        <end position="16"/>
    </location>
</feature>
<dbReference type="InterPro" id="IPR032675">
    <property type="entry name" value="LRR_dom_sf"/>
</dbReference>
<dbReference type="PANTHER" id="PTHR24366">
    <property type="entry name" value="IG(IMMUNOGLOBULIN) AND LRR(LEUCINE RICH REPEAT) DOMAINS"/>
    <property type="match status" value="1"/>
</dbReference>
<dbReference type="SMART" id="SM00369">
    <property type="entry name" value="LRR_TYP"/>
    <property type="match status" value="8"/>
</dbReference>
<dbReference type="SUPFAM" id="SSF52058">
    <property type="entry name" value="L domain-like"/>
    <property type="match status" value="1"/>
</dbReference>
<evidence type="ECO:0000313" key="5">
    <source>
        <dbReference type="Proteomes" id="UP000075901"/>
    </source>
</evidence>
<dbReference type="InterPro" id="IPR003591">
    <property type="entry name" value="Leu-rich_rpt_typical-subtyp"/>
</dbReference>